<comment type="similarity">
    <text evidence="7">Belongs to the sirtuin family. Class IV subfamily.</text>
</comment>
<dbReference type="PANTHER" id="PTHR11085:SF1">
    <property type="entry name" value="NAD-DEPENDENT PROTEIN DEACETYLASE SIRTUIN-7"/>
    <property type="match status" value="1"/>
</dbReference>
<evidence type="ECO:0000256" key="6">
    <source>
        <dbReference type="ARBA" id="ARBA00023027"/>
    </source>
</evidence>
<accession>A9V9J9</accession>
<feature type="binding site" evidence="10">
    <location>
        <position position="322"/>
    </location>
    <ligand>
        <name>Zn(2+)</name>
        <dbReference type="ChEBI" id="CHEBI:29105"/>
    </ligand>
</feature>
<dbReference type="Gene3D" id="3.40.50.1220">
    <property type="entry name" value="TPP-binding domain"/>
    <property type="match status" value="1"/>
</dbReference>
<dbReference type="EMBL" id="CH991570">
    <property type="protein sequence ID" value="EDQ85877.1"/>
    <property type="molecule type" value="Genomic_DNA"/>
</dbReference>
<comment type="cofactor">
    <cofactor evidence="1">
        <name>Zn(2+)</name>
        <dbReference type="ChEBI" id="CHEBI:29105"/>
    </cofactor>
</comment>
<dbReference type="GO" id="GO:0046872">
    <property type="term" value="F:metal ion binding"/>
    <property type="evidence" value="ECO:0007669"/>
    <property type="project" value="UniProtKB-KW"/>
</dbReference>
<evidence type="ECO:0000259" key="12">
    <source>
        <dbReference type="PROSITE" id="PS50305"/>
    </source>
</evidence>
<evidence type="ECO:0000256" key="1">
    <source>
        <dbReference type="ARBA" id="ARBA00001947"/>
    </source>
</evidence>
<keyword evidence="5 10" id="KW-0862">Zinc</keyword>
<feature type="region of interest" description="Disordered" evidence="11">
    <location>
        <begin position="1"/>
        <end position="98"/>
    </location>
</feature>
<evidence type="ECO:0000313" key="13">
    <source>
        <dbReference type="EMBL" id="EDQ85877.1"/>
    </source>
</evidence>
<dbReference type="GeneID" id="5894652"/>
<dbReference type="PANTHER" id="PTHR11085">
    <property type="entry name" value="NAD-DEPENDENT PROTEIN DEACYLASE SIRTUIN-5, MITOCHONDRIAL-RELATED"/>
    <property type="match status" value="1"/>
</dbReference>
<proteinExistence type="inferred from homology"/>
<feature type="compositionally biased region" description="Basic and acidic residues" evidence="11">
    <location>
        <begin position="16"/>
        <end position="59"/>
    </location>
</feature>
<evidence type="ECO:0000256" key="2">
    <source>
        <dbReference type="ARBA" id="ARBA00022553"/>
    </source>
</evidence>
<dbReference type="InterPro" id="IPR050134">
    <property type="entry name" value="NAD-dep_sirtuin_deacylases"/>
</dbReference>
<dbReference type="Pfam" id="PF02146">
    <property type="entry name" value="SIR2"/>
    <property type="match status" value="1"/>
</dbReference>
<dbReference type="eggNOG" id="KOG1905">
    <property type="taxonomic scope" value="Eukaryota"/>
</dbReference>
<keyword evidence="6" id="KW-0520">NAD</keyword>
<dbReference type="OMA" id="CMEHEGS"/>
<gene>
    <name evidence="13" type="ORF">MONBRDRAFT_28831</name>
</gene>
<evidence type="ECO:0000256" key="10">
    <source>
        <dbReference type="PROSITE-ProRule" id="PRU00236"/>
    </source>
</evidence>
<reference evidence="13 14" key="1">
    <citation type="journal article" date="2008" name="Nature">
        <title>The genome of the choanoflagellate Monosiga brevicollis and the origin of metazoans.</title>
        <authorList>
            <consortium name="JGI Sequencing"/>
            <person name="King N."/>
            <person name="Westbrook M.J."/>
            <person name="Young S.L."/>
            <person name="Kuo A."/>
            <person name="Abedin M."/>
            <person name="Chapman J."/>
            <person name="Fairclough S."/>
            <person name="Hellsten U."/>
            <person name="Isogai Y."/>
            <person name="Letunic I."/>
            <person name="Marr M."/>
            <person name="Pincus D."/>
            <person name="Putnam N."/>
            <person name="Rokas A."/>
            <person name="Wright K.J."/>
            <person name="Zuzow R."/>
            <person name="Dirks W."/>
            <person name="Good M."/>
            <person name="Goodstein D."/>
            <person name="Lemons D."/>
            <person name="Li W."/>
            <person name="Lyons J.B."/>
            <person name="Morris A."/>
            <person name="Nichols S."/>
            <person name="Richter D.J."/>
            <person name="Salamov A."/>
            <person name="Bork P."/>
            <person name="Lim W.A."/>
            <person name="Manning G."/>
            <person name="Miller W.T."/>
            <person name="McGinnis W."/>
            <person name="Shapiro H."/>
            <person name="Tjian R."/>
            <person name="Grigoriev I.V."/>
            <person name="Rokhsar D."/>
        </authorList>
    </citation>
    <scope>NUCLEOTIDE SEQUENCE [LARGE SCALE GENOMIC DNA]</scope>
    <source>
        <strain evidence="14">MX1 / ATCC 50154</strain>
    </source>
</reference>
<dbReference type="KEGG" id="mbr:MONBRDRAFT_28831"/>
<feature type="domain" description="Deacetylase sirtuin-type" evidence="12">
    <location>
        <begin position="164"/>
        <end position="423"/>
    </location>
</feature>
<evidence type="ECO:0000256" key="5">
    <source>
        <dbReference type="ARBA" id="ARBA00022833"/>
    </source>
</evidence>
<evidence type="ECO:0000313" key="14">
    <source>
        <dbReference type="Proteomes" id="UP000001357"/>
    </source>
</evidence>
<feature type="compositionally biased region" description="Basic and acidic residues" evidence="11">
    <location>
        <begin position="65"/>
        <end position="98"/>
    </location>
</feature>
<dbReference type="GO" id="GO:0070403">
    <property type="term" value="F:NAD+ binding"/>
    <property type="evidence" value="ECO:0007669"/>
    <property type="project" value="InterPro"/>
</dbReference>
<evidence type="ECO:0000256" key="11">
    <source>
        <dbReference type="SAM" id="MobiDB-lite"/>
    </source>
</evidence>
<feature type="compositionally biased region" description="Low complexity" evidence="11">
    <location>
        <begin position="1"/>
        <end position="13"/>
    </location>
</feature>
<feature type="active site" description="Proton acceptor" evidence="10">
    <location>
        <position position="279"/>
    </location>
</feature>
<dbReference type="GO" id="GO:0017136">
    <property type="term" value="F:histone deacetylase activity, NAD-dependent"/>
    <property type="evidence" value="ECO:0000318"/>
    <property type="project" value="GO_Central"/>
</dbReference>
<keyword evidence="3" id="KW-0808">Transferase</keyword>
<dbReference type="STRING" id="81824.A9V9J9"/>
<dbReference type="InterPro" id="IPR026590">
    <property type="entry name" value="Ssirtuin_cat_dom"/>
</dbReference>
<dbReference type="GO" id="GO:0140861">
    <property type="term" value="P:DNA repair-dependent chromatin remodeling"/>
    <property type="evidence" value="ECO:0000318"/>
    <property type="project" value="GO_Central"/>
</dbReference>
<dbReference type="AlphaFoldDB" id="A9V9J9"/>
<dbReference type="PROSITE" id="PS50305">
    <property type="entry name" value="SIRTUIN"/>
    <property type="match status" value="1"/>
</dbReference>
<dbReference type="RefSeq" id="XP_001749356.1">
    <property type="nucleotide sequence ID" value="XM_001749304.1"/>
</dbReference>
<feature type="binding site" evidence="10">
    <location>
        <position position="325"/>
    </location>
    <ligand>
        <name>Zn(2+)</name>
        <dbReference type="ChEBI" id="CHEBI:29105"/>
    </ligand>
</feature>
<dbReference type="Gene3D" id="2.20.28.200">
    <property type="match status" value="1"/>
</dbReference>
<evidence type="ECO:0000256" key="8">
    <source>
        <dbReference type="ARBA" id="ARBA00041832"/>
    </source>
</evidence>
<protein>
    <recommendedName>
        <fullName evidence="9">Regulatory protein SIR2 homolog 7</fullName>
    </recommendedName>
    <alternativeName>
        <fullName evidence="8">SIR2-like protein 7</fullName>
    </alternativeName>
</protein>
<dbReference type="Proteomes" id="UP000001357">
    <property type="component" value="Unassembled WGS sequence"/>
</dbReference>
<evidence type="ECO:0000256" key="3">
    <source>
        <dbReference type="ARBA" id="ARBA00022679"/>
    </source>
</evidence>
<dbReference type="InterPro" id="IPR029035">
    <property type="entry name" value="DHS-like_NAD/FAD-binding_dom"/>
</dbReference>
<organism evidence="13 14">
    <name type="scientific">Monosiga brevicollis</name>
    <name type="common">Choanoflagellate</name>
    <dbReference type="NCBI Taxonomy" id="81824"/>
    <lineage>
        <taxon>Eukaryota</taxon>
        <taxon>Choanoflagellata</taxon>
        <taxon>Craspedida</taxon>
        <taxon>Salpingoecidae</taxon>
        <taxon>Monosiga</taxon>
    </lineage>
</organism>
<dbReference type="GO" id="GO:0097372">
    <property type="term" value="F:histone H3K18 deacetylase activity, NAD-dependent"/>
    <property type="evidence" value="ECO:0007669"/>
    <property type="project" value="UniProtKB-ARBA"/>
</dbReference>
<keyword evidence="4 10" id="KW-0479">Metal-binding</keyword>
<evidence type="ECO:0000256" key="9">
    <source>
        <dbReference type="ARBA" id="ARBA00043038"/>
    </source>
</evidence>
<dbReference type="SUPFAM" id="SSF52467">
    <property type="entry name" value="DHS-like NAD/FAD-binding domain"/>
    <property type="match status" value="1"/>
</dbReference>
<dbReference type="FunFam" id="2.20.28.200:FF:000002">
    <property type="entry name" value="NAD-dependent deacetylase sirtuin-7"/>
    <property type="match status" value="1"/>
</dbReference>
<dbReference type="FunCoup" id="A9V9J9">
    <property type="interactions" value="395"/>
</dbReference>
<feature type="binding site" evidence="10">
    <location>
        <position position="290"/>
    </location>
    <ligand>
        <name>Zn(2+)</name>
        <dbReference type="ChEBI" id="CHEBI:29105"/>
    </ligand>
</feature>
<name>A9V9J9_MONBE</name>
<dbReference type="InterPro" id="IPR003000">
    <property type="entry name" value="Sirtuin"/>
</dbReference>
<dbReference type="InParanoid" id="A9V9J9"/>
<keyword evidence="14" id="KW-1185">Reference proteome</keyword>
<feature type="region of interest" description="Disordered" evidence="11">
    <location>
        <begin position="145"/>
        <end position="164"/>
    </location>
</feature>
<evidence type="ECO:0000256" key="7">
    <source>
        <dbReference type="ARBA" id="ARBA00038170"/>
    </source>
</evidence>
<evidence type="ECO:0000256" key="4">
    <source>
        <dbReference type="ARBA" id="ARBA00022723"/>
    </source>
</evidence>
<dbReference type="GO" id="GO:0060255">
    <property type="term" value="P:regulation of macromolecule metabolic process"/>
    <property type="evidence" value="ECO:0007669"/>
    <property type="project" value="UniProtKB-ARBA"/>
</dbReference>
<keyword evidence="2" id="KW-0597">Phosphoprotein</keyword>
<sequence length="489" mass="53883">MAAAVSAMAAATEVEAESKQGVEQEGKRSKQVADQEIEQEIKQEIEQELKQEVEQEGSKEMSQGESKERSEEESKERSEEDKVAEIESMRARRAAERRKQLQEKRIKLANETRMRRLAARPESSWSSDDATFVEANPELMALMRQRHSRRRQREDREAEATDDPETLRHKATKVATLLQQARTAVVYTGAGLSTASGIPCYRGQHGIYTKTAKNSTADTTVAPTPAPTTLDLTACSPTRAHQALTALVQGGVVQHVVSQNVDGLHRRSGLSPQHLSEIHGNAFLEYCPVCSNNGVQASGLYARRFDVTGLTARHRHATGRNCPACATPLLDTIVHYGEAAHCSPVHNWEGIEALLPQVDLILVLGSSLKVLKHYKPLWQPLQKKASLIVVNLQWTPLDARAALVVRATCDAFLEALLNALPTARRPAVPDYDMGHDALWAMAVPLTPAEDQAAKEPASQISLREGWFAKGVTGGQRRAKRVKEELEALT</sequence>
<feature type="binding site" evidence="10">
    <location>
        <position position="287"/>
    </location>
    <ligand>
        <name>Zn(2+)</name>
        <dbReference type="ChEBI" id="CHEBI:29105"/>
    </ligand>
</feature>
<dbReference type="GO" id="GO:0005634">
    <property type="term" value="C:nucleus"/>
    <property type="evidence" value="ECO:0000318"/>
    <property type="project" value="GO_Central"/>
</dbReference>